<evidence type="ECO:0000256" key="1">
    <source>
        <dbReference type="SAM" id="SignalP"/>
    </source>
</evidence>
<dbReference type="RefSeq" id="WP_369855313.1">
    <property type="nucleotide sequence ID" value="NZ_JBBKTX010000001.1"/>
</dbReference>
<name>A0ABW8ND08_9GAMM</name>
<proteinExistence type="predicted"/>
<organism evidence="2 3">
    <name type="scientific">Oceanobacter antarcticus</name>
    <dbReference type="NCBI Taxonomy" id="3133425"/>
    <lineage>
        <taxon>Bacteria</taxon>
        <taxon>Pseudomonadati</taxon>
        <taxon>Pseudomonadota</taxon>
        <taxon>Gammaproteobacteria</taxon>
        <taxon>Oceanospirillales</taxon>
        <taxon>Oceanospirillaceae</taxon>
        <taxon>Oceanobacter</taxon>
    </lineage>
</organism>
<protein>
    <submittedName>
        <fullName evidence="2">DUF3570 domain-containing protein</fullName>
    </submittedName>
</protein>
<dbReference type="Pfam" id="PF12094">
    <property type="entry name" value="DUF3570"/>
    <property type="match status" value="1"/>
</dbReference>
<dbReference type="InterPro" id="IPR021953">
    <property type="entry name" value="DUF3570"/>
</dbReference>
<accession>A0ABW8ND08</accession>
<gene>
    <name evidence="2" type="ORF">WG929_00120</name>
</gene>
<comment type="caution">
    <text evidence="2">The sequence shown here is derived from an EMBL/GenBank/DDBJ whole genome shotgun (WGS) entry which is preliminary data.</text>
</comment>
<evidence type="ECO:0000313" key="3">
    <source>
        <dbReference type="Proteomes" id="UP001620597"/>
    </source>
</evidence>
<keyword evidence="3" id="KW-1185">Reference proteome</keyword>
<dbReference type="EMBL" id="JBBKTX010000001">
    <property type="protein sequence ID" value="MFK4750800.1"/>
    <property type="molecule type" value="Genomic_DNA"/>
</dbReference>
<keyword evidence="1" id="KW-0732">Signal</keyword>
<feature type="signal peptide" evidence="1">
    <location>
        <begin position="1"/>
        <end position="18"/>
    </location>
</feature>
<feature type="chain" id="PRO_5045223727" evidence="1">
    <location>
        <begin position="19"/>
        <end position="370"/>
    </location>
</feature>
<sequence>MLLIKTVISWLLVLPCFAAAPSSGELDDLFAFRGIVLQQDDNNGGNPYVSEDASIYEGLFLYRSSLGAEDALQGKFTGDVVSAASYDDAREKAETVSGATGYNPGRFNIDIAWLHQSLDWGFSIGTSYGQEYAYRSQGYNLSGNLDLAEGATQLSASLQVFNDQVRVIRFDGSKEHDQVRNTDTLNLGWTQSLTPTRVLNLGWSNSQQRGMLATSFNAVKVDDHFEFEQLPEHRIRNAGSIRYKQANGEDSWQLGFSRYQDNWDVKGNTLELRYYAHFNRGQLVLEPVYRYYQQQQSRYFAWQFDGLPPFRSSDSDLGDFDGHTLGLNVSWLGSAPWLQRQAWYDMGFQVYDRSDNIRFYWLTVGWRYPQ</sequence>
<dbReference type="Proteomes" id="UP001620597">
    <property type="component" value="Unassembled WGS sequence"/>
</dbReference>
<reference evidence="2 3" key="1">
    <citation type="submission" date="2024-03" db="EMBL/GenBank/DDBJ databases">
        <title>High-quality draft genome sequence of Oceanobacter sp. wDCs-4.</title>
        <authorList>
            <person name="Dong C."/>
        </authorList>
    </citation>
    <scope>NUCLEOTIDE SEQUENCE [LARGE SCALE GENOMIC DNA]</scope>
    <source>
        <strain evidence="3">wDCs-4</strain>
    </source>
</reference>
<evidence type="ECO:0000313" key="2">
    <source>
        <dbReference type="EMBL" id="MFK4750800.1"/>
    </source>
</evidence>